<dbReference type="InterPro" id="IPR024924">
    <property type="entry name" value="7-CO-7-deazaguanine_synth-like"/>
</dbReference>
<dbReference type="GO" id="GO:0008616">
    <property type="term" value="P:tRNA queuosine(34) biosynthetic process"/>
    <property type="evidence" value="ECO:0007669"/>
    <property type="project" value="UniProtKB-UniRule"/>
</dbReference>
<feature type="binding site" evidence="3">
    <location>
        <position position="31"/>
    </location>
    <ligand>
        <name>[4Fe-4S] cluster</name>
        <dbReference type="ChEBI" id="CHEBI:49883"/>
        <note>4Fe-4S-S-AdoMet</note>
    </ligand>
</feature>
<feature type="binding site" evidence="3">
    <location>
        <position position="54"/>
    </location>
    <ligand>
        <name>Mg(2+)</name>
        <dbReference type="ChEBI" id="CHEBI:18420"/>
    </ligand>
</feature>
<comment type="catalytic activity">
    <reaction evidence="3">
        <text>6-carboxy-5,6,7,8-tetrahydropterin + H(+) = 7-carboxy-7-carbaguanine + NH4(+)</text>
        <dbReference type="Rhea" id="RHEA:27974"/>
        <dbReference type="ChEBI" id="CHEBI:15378"/>
        <dbReference type="ChEBI" id="CHEBI:28938"/>
        <dbReference type="ChEBI" id="CHEBI:61032"/>
        <dbReference type="ChEBI" id="CHEBI:61036"/>
        <dbReference type="EC" id="4.3.99.3"/>
    </reaction>
</comment>
<evidence type="ECO:0000256" key="1">
    <source>
        <dbReference type="ARBA" id="ARBA00022485"/>
    </source>
</evidence>
<keyword evidence="3" id="KW-0411">Iron-sulfur</keyword>
<dbReference type="SUPFAM" id="SSF102114">
    <property type="entry name" value="Radical SAM enzymes"/>
    <property type="match status" value="1"/>
</dbReference>
<dbReference type="GO" id="GO:0016840">
    <property type="term" value="F:carbon-nitrogen lyase activity"/>
    <property type="evidence" value="ECO:0007669"/>
    <property type="project" value="UniProtKB-UniRule"/>
</dbReference>
<gene>
    <name evidence="3" type="primary">queE</name>
    <name evidence="4" type="ORF">NY40_1620</name>
</gene>
<keyword evidence="3" id="KW-0408">Iron</keyword>
<dbReference type="PANTHER" id="PTHR42836:SF1">
    <property type="entry name" value="7-CARBOXY-7-DEAZAGUANINE SYNTHASE"/>
    <property type="match status" value="1"/>
</dbReference>
<dbReference type="HOGENOM" id="CLU_066739_2_2_7"/>
<dbReference type="GO" id="GO:0000287">
    <property type="term" value="F:magnesium ion binding"/>
    <property type="evidence" value="ECO:0007669"/>
    <property type="project" value="UniProtKB-UniRule"/>
</dbReference>
<comment type="cofactor">
    <cofactor evidence="3">
        <name>Mg(2+)</name>
        <dbReference type="ChEBI" id="CHEBI:18420"/>
    </cofactor>
</comment>
<dbReference type="InterPro" id="IPR013785">
    <property type="entry name" value="Aldolase_TIM"/>
</dbReference>
<dbReference type="AlphaFoldDB" id="A0A060PWD6"/>
<feature type="binding site" evidence="3">
    <location>
        <position position="94"/>
    </location>
    <ligand>
        <name>substrate</name>
    </ligand>
</feature>
<feature type="binding site" evidence="3">
    <location>
        <begin position="12"/>
        <end position="14"/>
    </location>
    <ligand>
        <name>substrate</name>
    </ligand>
</feature>
<feature type="binding site" evidence="3">
    <location>
        <position position="27"/>
    </location>
    <ligand>
        <name>substrate</name>
    </ligand>
</feature>
<sequence>MKLPVVESFFSLQGEGKRIGKPSLFLRLGGCNLSCKGFNCKTLLNDEILTGCDSLYAVHPKFKETWDYYNEPESLIERLVNLAPNYKHFDFILTGGEPSLYFNNPILISVLEHFYRQKIPLCVESNGSIFFEFSPILKELHFTLSVKLSFSLEEESKRINLKALQNILNNAKSVHFKFVLESQNAAQSIIEIQSLLKQLSLKNNEIFLMPLGTNNNELDKNLKTLAPLAIKHGFRLSDRLHIRLWDNKKGF</sequence>
<comment type="pathway">
    <text evidence="3">Purine metabolism; 7-cyano-7-deazaguanine biosynthesis.</text>
</comment>
<keyword evidence="2 3" id="KW-0456">Lyase</keyword>
<comment type="similarity">
    <text evidence="3">Belongs to the radical SAM superfamily. 7-carboxy-7-deazaguanine synthase family.</text>
</comment>
<dbReference type="EMBL" id="AP014523">
    <property type="protein sequence ID" value="BAO98623.1"/>
    <property type="molecule type" value="Genomic_DNA"/>
</dbReference>
<comment type="cofactor">
    <cofactor evidence="3">
        <name>[4Fe-4S] cluster</name>
        <dbReference type="ChEBI" id="CHEBI:49883"/>
    </cofactor>
    <text evidence="3">Binds 1 [4Fe-4S] cluster. The cluster is coordinated with 3 cysteines and an exchangeable S-adenosyl-L-methionine.</text>
</comment>
<dbReference type="GO" id="GO:1904047">
    <property type="term" value="F:S-adenosyl-L-methionine binding"/>
    <property type="evidence" value="ECO:0007669"/>
    <property type="project" value="UniProtKB-UniRule"/>
</dbReference>
<accession>A0A060PWD6</accession>
<evidence type="ECO:0000256" key="2">
    <source>
        <dbReference type="ARBA" id="ARBA00023239"/>
    </source>
</evidence>
<keyword evidence="1 3" id="KW-0004">4Fe-4S</keyword>
<keyword evidence="3" id="KW-0460">Magnesium</keyword>
<dbReference type="HAMAP" id="MF_00917">
    <property type="entry name" value="QueE"/>
    <property type="match status" value="1"/>
</dbReference>
<evidence type="ECO:0000313" key="4">
    <source>
        <dbReference type="EMBL" id="BAO98623.1"/>
    </source>
</evidence>
<dbReference type="GO" id="GO:0051539">
    <property type="term" value="F:4 iron, 4 sulfur cluster binding"/>
    <property type="evidence" value="ECO:0007669"/>
    <property type="project" value="UniProtKB-UniRule"/>
</dbReference>
<feature type="binding site" evidence="3">
    <location>
        <position position="52"/>
    </location>
    <ligand>
        <name>[4Fe-4S] cluster</name>
        <dbReference type="ChEBI" id="CHEBI:49883"/>
        <note>4Fe-4S-S-AdoMet</note>
    </ligand>
</feature>
<dbReference type="EC" id="4.3.99.3" evidence="3"/>
<dbReference type="Proteomes" id="UP000031662">
    <property type="component" value="Chromosome"/>
</dbReference>
<reference evidence="4 5" key="1">
    <citation type="submission" date="2013-11" db="EMBL/GenBank/DDBJ databases">
        <title>Estimation of Helicobacter pylori bacteriophage ecology using H. pylori isolates.</title>
        <authorList>
            <person name="Uchiyama J."/>
            <person name="Takemura-Uchiyama I."/>
            <person name="Ujihara T."/>
            <person name="Matsuzaki S."/>
        </authorList>
    </citation>
    <scope>NUCLEOTIDE SEQUENCE [LARGE SCALE GENOMIC DNA]</scope>
    <source>
        <strain evidence="4 5">NY40</strain>
    </source>
</reference>
<dbReference type="Pfam" id="PF13353">
    <property type="entry name" value="Fer4_12"/>
    <property type="match status" value="1"/>
</dbReference>
<dbReference type="UniPathway" id="UPA00391"/>
<feature type="binding site" evidence="3">
    <location>
        <position position="35"/>
    </location>
    <ligand>
        <name>[4Fe-4S] cluster</name>
        <dbReference type="ChEBI" id="CHEBI:49883"/>
        <note>4Fe-4S-S-AdoMet</note>
    </ligand>
</feature>
<protein>
    <recommendedName>
        <fullName evidence="3">7-carboxy-7-deazaguanine synthase</fullName>
        <shortName evidence="3">CDG synthase</shortName>
        <ecNumber evidence="3">4.3.99.3</ecNumber>
    </recommendedName>
    <alternativeName>
        <fullName evidence="3">Queuosine biosynthesis protein QueE</fullName>
    </alternativeName>
</protein>
<keyword evidence="3" id="KW-0949">S-adenosyl-L-methionine</keyword>
<dbReference type="InterPro" id="IPR058240">
    <property type="entry name" value="rSAM_sf"/>
</dbReference>
<comment type="subunit">
    <text evidence="3">Homodimer.</text>
</comment>
<keyword evidence="3" id="KW-0671">Queuosine biosynthesis</keyword>
<feature type="binding site" evidence="3">
    <location>
        <begin position="145"/>
        <end position="147"/>
    </location>
    <ligand>
        <name>S-adenosyl-L-methionine</name>
        <dbReference type="ChEBI" id="CHEBI:59789"/>
    </ligand>
</feature>
<keyword evidence="3" id="KW-0479">Metal-binding</keyword>
<proteinExistence type="inferred from homology"/>
<evidence type="ECO:0000313" key="5">
    <source>
        <dbReference type="Proteomes" id="UP000031662"/>
    </source>
</evidence>
<name>A0A060PWD6_HELPX</name>
<dbReference type="PANTHER" id="PTHR42836">
    <property type="entry name" value="7-CARBOXY-7-DEAZAGUANINE SYNTHASE"/>
    <property type="match status" value="1"/>
</dbReference>
<comment type="cofactor">
    <cofactor evidence="3">
        <name>S-adenosyl-L-methionine</name>
        <dbReference type="ChEBI" id="CHEBI:59789"/>
    </cofactor>
    <text evidence="3">Binds 1 S-adenosyl-L-methionine per subunit.</text>
</comment>
<organism evidence="4 5">
    <name type="scientific">Helicobacter pylori NY40</name>
    <dbReference type="NCBI Taxonomy" id="1426844"/>
    <lineage>
        <taxon>Bacteria</taxon>
        <taxon>Pseudomonadati</taxon>
        <taxon>Campylobacterota</taxon>
        <taxon>Epsilonproteobacteria</taxon>
        <taxon>Campylobacterales</taxon>
        <taxon>Helicobacteraceae</taxon>
        <taxon>Helicobacter</taxon>
    </lineage>
</organism>
<comment type="caution">
    <text evidence="3">Lacks conserved residue(s) required for the propagation of feature annotation.</text>
</comment>
<feature type="binding site" evidence="3">
    <location>
        <position position="96"/>
    </location>
    <ligand>
        <name>S-adenosyl-L-methionine</name>
        <dbReference type="ChEBI" id="CHEBI:59789"/>
    </ligand>
</feature>
<comment type="function">
    <text evidence="3">Catalyzes the complex heterocyclic radical-mediated conversion of 6-carboxy-5,6,7,8-tetrahydropterin (CPH4) to 7-carboxy-7-deazaguanine (CDG), a step common to the biosynthetic pathways of all 7-deazapurine-containing compounds.</text>
</comment>
<dbReference type="Gene3D" id="3.20.20.70">
    <property type="entry name" value="Aldolase class I"/>
    <property type="match status" value="1"/>
</dbReference>
<evidence type="ECO:0000256" key="3">
    <source>
        <dbReference type="HAMAP-Rule" id="MF_00917"/>
    </source>
</evidence>
<dbReference type="RefSeq" id="WP_000775640.1">
    <property type="nucleotide sequence ID" value="NZ_AP014523.1"/>
</dbReference>